<name>A0A0D3G3R7_9ORYZ</name>
<protein>
    <submittedName>
        <fullName evidence="1">Uncharacterized protein</fullName>
    </submittedName>
</protein>
<keyword evidence="2" id="KW-1185">Reference proteome</keyword>
<sequence length="38" mass="4677">MAWRWRSEWWRGDPSVRVGSIHRNPAFSSFSIYFLPFF</sequence>
<reference evidence="1" key="2">
    <citation type="submission" date="2015-03" db="UniProtKB">
        <authorList>
            <consortium name="EnsemblPlants"/>
        </authorList>
    </citation>
    <scope>IDENTIFICATION</scope>
</reference>
<dbReference type="EnsemblPlants" id="OBART05G04890.1">
    <property type="protein sequence ID" value="OBART05G04890.1"/>
    <property type="gene ID" value="OBART05G04890"/>
</dbReference>
<accession>A0A0D3G3R7</accession>
<evidence type="ECO:0000313" key="1">
    <source>
        <dbReference type="EnsemblPlants" id="OBART05G04890.1"/>
    </source>
</evidence>
<organism evidence="1">
    <name type="scientific">Oryza barthii</name>
    <dbReference type="NCBI Taxonomy" id="65489"/>
    <lineage>
        <taxon>Eukaryota</taxon>
        <taxon>Viridiplantae</taxon>
        <taxon>Streptophyta</taxon>
        <taxon>Embryophyta</taxon>
        <taxon>Tracheophyta</taxon>
        <taxon>Spermatophyta</taxon>
        <taxon>Magnoliopsida</taxon>
        <taxon>Liliopsida</taxon>
        <taxon>Poales</taxon>
        <taxon>Poaceae</taxon>
        <taxon>BOP clade</taxon>
        <taxon>Oryzoideae</taxon>
        <taxon>Oryzeae</taxon>
        <taxon>Oryzinae</taxon>
        <taxon>Oryza</taxon>
    </lineage>
</organism>
<dbReference type="Gramene" id="OBART05G04890.1">
    <property type="protein sequence ID" value="OBART05G04890.1"/>
    <property type="gene ID" value="OBART05G04890"/>
</dbReference>
<proteinExistence type="predicted"/>
<evidence type="ECO:0000313" key="2">
    <source>
        <dbReference type="Proteomes" id="UP000026960"/>
    </source>
</evidence>
<dbReference type="AlphaFoldDB" id="A0A0D3G3R7"/>
<dbReference type="HOGENOM" id="CLU_3336376_0_0_1"/>
<reference evidence="1" key="1">
    <citation type="journal article" date="2009" name="Rice">
        <title>De Novo Next Generation Sequencing of Plant Genomes.</title>
        <authorList>
            <person name="Rounsley S."/>
            <person name="Marri P.R."/>
            <person name="Yu Y."/>
            <person name="He R."/>
            <person name="Sisneros N."/>
            <person name="Goicoechea J.L."/>
            <person name="Lee S.J."/>
            <person name="Angelova A."/>
            <person name="Kudrna D."/>
            <person name="Luo M."/>
            <person name="Affourtit J."/>
            <person name="Desany B."/>
            <person name="Knight J."/>
            <person name="Niazi F."/>
            <person name="Egholm M."/>
            <person name="Wing R.A."/>
        </authorList>
    </citation>
    <scope>NUCLEOTIDE SEQUENCE [LARGE SCALE GENOMIC DNA]</scope>
    <source>
        <strain evidence="1">cv. IRGC 105608</strain>
    </source>
</reference>
<dbReference type="Proteomes" id="UP000026960">
    <property type="component" value="Chromosome 5"/>
</dbReference>